<dbReference type="EMBL" id="JAYMYS010000001">
    <property type="protein sequence ID" value="KAK7412239.1"/>
    <property type="molecule type" value="Genomic_DNA"/>
</dbReference>
<keyword evidence="1" id="KW-0812">Transmembrane</keyword>
<reference evidence="2 3" key="1">
    <citation type="submission" date="2024-01" db="EMBL/GenBank/DDBJ databases">
        <title>The genomes of 5 underutilized Papilionoideae crops provide insights into root nodulation and disease resistanc.</title>
        <authorList>
            <person name="Jiang F."/>
        </authorList>
    </citation>
    <scope>NUCLEOTIDE SEQUENCE [LARGE SCALE GENOMIC DNA]</scope>
    <source>
        <strain evidence="2">DUOXIRENSHENG_FW03</strain>
        <tissue evidence="2">Leaves</tissue>
    </source>
</reference>
<evidence type="ECO:0000313" key="3">
    <source>
        <dbReference type="Proteomes" id="UP001386955"/>
    </source>
</evidence>
<evidence type="ECO:0000313" key="2">
    <source>
        <dbReference type="EMBL" id="KAK7412239.1"/>
    </source>
</evidence>
<accession>A0AAN9T3J2</accession>
<evidence type="ECO:0000256" key="1">
    <source>
        <dbReference type="SAM" id="Phobius"/>
    </source>
</evidence>
<protein>
    <submittedName>
        <fullName evidence="2">Uncharacterized protein</fullName>
    </submittedName>
</protein>
<gene>
    <name evidence="2" type="ORF">VNO78_03690</name>
</gene>
<name>A0AAN9T3J2_PSOTE</name>
<sequence>MYTEKVGKIDEVNQQLHIELFLNDAKDAKDLLFSERDQVSSYLGVLGVGLGSILQSSWASMVIGLRVVMFRFRVELINGEIISFKYQPIRSGPKNESTRCQTAEAIVASDSSSTLAFTFIFLFRLFAIHFP</sequence>
<comment type="caution">
    <text evidence="2">The sequence shown here is derived from an EMBL/GenBank/DDBJ whole genome shotgun (WGS) entry which is preliminary data.</text>
</comment>
<dbReference type="Proteomes" id="UP001386955">
    <property type="component" value="Unassembled WGS sequence"/>
</dbReference>
<organism evidence="2 3">
    <name type="scientific">Psophocarpus tetragonolobus</name>
    <name type="common">Winged bean</name>
    <name type="synonym">Dolichos tetragonolobus</name>
    <dbReference type="NCBI Taxonomy" id="3891"/>
    <lineage>
        <taxon>Eukaryota</taxon>
        <taxon>Viridiplantae</taxon>
        <taxon>Streptophyta</taxon>
        <taxon>Embryophyta</taxon>
        <taxon>Tracheophyta</taxon>
        <taxon>Spermatophyta</taxon>
        <taxon>Magnoliopsida</taxon>
        <taxon>eudicotyledons</taxon>
        <taxon>Gunneridae</taxon>
        <taxon>Pentapetalae</taxon>
        <taxon>rosids</taxon>
        <taxon>fabids</taxon>
        <taxon>Fabales</taxon>
        <taxon>Fabaceae</taxon>
        <taxon>Papilionoideae</taxon>
        <taxon>50 kb inversion clade</taxon>
        <taxon>NPAAA clade</taxon>
        <taxon>indigoferoid/millettioid clade</taxon>
        <taxon>Phaseoleae</taxon>
        <taxon>Psophocarpus</taxon>
    </lineage>
</organism>
<keyword evidence="1" id="KW-0472">Membrane</keyword>
<keyword evidence="1" id="KW-1133">Transmembrane helix</keyword>
<dbReference type="AlphaFoldDB" id="A0AAN9T3J2"/>
<feature type="transmembrane region" description="Helical" evidence="1">
    <location>
        <begin position="42"/>
        <end position="65"/>
    </location>
</feature>
<keyword evidence="3" id="KW-1185">Reference proteome</keyword>
<proteinExistence type="predicted"/>